<protein>
    <recommendedName>
        <fullName evidence="11">G-protein coupled receptors family 1 profile domain-containing protein</fullName>
    </recommendedName>
</protein>
<dbReference type="GO" id="GO:0004984">
    <property type="term" value="F:olfactory receptor activity"/>
    <property type="evidence" value="ECO:0007669"/>
    <property type="project" value="InterPro"/>
</dbReference>
<dbReference type="GO" id="GO:0016020">
    <property type="term" value="C:membrane"/>
    <property type="evidence" value="ECO:0007669"/>
    <property type="project" value="UniProtKB-SubCell"/>
</dbReference>
<dbReference type="Proteomes" id="UP000694396">
    <property type="component" value="Unplaced"/>
</dbReference>
<dbReference type="AlphaFoldDB" id="A0A8C3NUS1"/>
<keyword evidence="4 10" id="KW-1133">Transmembrane helix</keyword>
<evidence type="ECO:0000313" key="13">
    <source>
        <dbReference type="Proteomes" id="UP000694396"/>
    </source>
</evidence>
<dbReference type="InterPro" id="IPR017452">
    <property type="entry name" value="GPCR_Rhodpsn_7TM"/>
</dbReference>
<evidence type="ECO:0000256" key="8">
    <source>
        <dbReference type="ARBA" id="ARBA00023180"/>
    </source>
</evidence>
<reference evidence="12" key="1">
    <citation type="submission" date="2025-08" db="UniProtKB">
        <authorList>
            <consortium name="Ensembl"/>
        </authorList>
    </citation>
    <scope>IDENTIFICATION</scope>
</reference>
<dbReference type="Gene3D" id="1.20.1070.10">
    <property type="entry name" value="Rhodopsin 7-helix transmembrane proteins"/>
    <property type="match status" value="1"/>
</dbReference>
<dbReference type="InterPro" id="IPR000725">
    <property type="entry name" value="Olfact_rcpt"/>
</dbReference>
<keyword evidence="9" id="KW-0807">Transducer</keyword>
<keyword evidence="8" id="KW-0325">Glycoprotein</keyword>
<accession>A0A8C3NUS1</accession>
<evidence type="ECO:0000256" key="10">
    <source>
        <dbReference type="SAM" id="Phobius"/>
    </source>
</evidence>
<sequence length="105" mass="11883">MAGENEMFASEFILLGFTTRAEPQVMFSVLFLALYVVTLLGNLGVILLIWIDPRLHTPIYFFLSHLSLLDICYSSNIIPQSLREFLVEKKMISEIKGQPRSGEGC</sequence>
<evidence type="ECO:0000313" key="12">
    <source>
        <dbReference type="Ensembl" id="ENSCRFP00000001558.1"/>
    </source>
</evidence>
<dbReference type="PANTHER" id="PTHR48018">
    <property type="entry name" value="OLFACTORY RECEPTOR"/>
    <property type="match status" value="1"/>
</dbReference>
<organism evidence="12 13">
    <name type="scientific">Cyanoderma ruficeps</name>
    <name type="common">rufous-capped babbler</name>
    <dbReference type="NCBI Taxonomy" id="181631"/>
    <lineage>
        <taxon>Eukaryota</taxon>
        <taxon>Metazoa</taxon>
        <taxon>Chordata</taxon>
        <taxon>Craniata</taxon>
        <taxon>Vertebrata</taxon>
        <taxon>Euteleostomi</taxon>
        <taxon>Archelosauria</taxon>
        <taxon>Archosauria</taxon>
        <taxon>Dinosauria</taxon>
        <taxon>Saurischia</taxon>
        <taxon>Theropoda</taxon>
        <taxon>Coelurosauria</taxon>
        <taxon>Aves</taxon>
        <taxon>Neognathae</taxon>
        <taxon>Neoaves</taxon>
        <taxon>Telluraves</taxon>
        <taxon>Australaves</taxon>
        <taxon>Passeriformes</taxon>
        <taxon>Sylvioidea</taxon>
        <taxon>Timaliidae</taxon>
        <taxon>Cyanoderma</taxon>
    </lineage>
</organism>
<comment type="function">
    <text evidence="1">Odorant receptor.</text>
</comment>
<keyword evidence="6 10" id="KW-0472">Membrane</keyword>
<evidence type="ECO:0000256" key="1">
    <source>
        <dbReference type="ARBA" id="ARBA00002936"/>
    </source>
</evidence>
<comment type="subcellular location">
    <subcellularLocation>
        <location evidence="2">Membrane</location>
        <topology evidence="2">Multi-pass membrane protein</topology>
    </subcellularLocation>
</comment>
<evidence type="ECO:0000256" key="4">
    <source>
        <dbReference type="ARBA" id="ARBA00022989"/>
    </source>
</evidence>
<keyword evidence="13" id="KW-1185">Reference proteome</keyword>
<feature type="transmembrane region" description="Helical" evidence="10">
    <location>
        <begin position="25"/>
        <end position="51"/>
    </location>
</feature>
<evidence type="ECO:0000256" key="9">
    <source>
        <dbReference type="ARBA" id="ARBA00023224"/>
    </source>
</evidence>
<dbReference type="Ensembl" id="ENSCRFT00000001628.1">
    <property type="protein sequence ID" value="ENSCRFP00000001558.1"/>
    <property type="gene ID" value="ENSCRFG00000001320.1"/>
</dbReference>
<keyword evidence="3 10" id="KW-0812">Transmembrane</keyword>
<name>A0A8C3NUS1_9PASS</name>
<evidence type="ECO:0000256" key="5">
    <source>
        <dbReference type="ARBA" id="ARBA00023040"/>
    </source>
</evidence>
<evidence type="ECO:0000256" key="3">
    <source>
        <dbReference type="ARBA" id="ARBA00022692"/>
    </source>
</evidence>
<keyword evidence="5" id="KW-0297">G-protein coupled receptor</keyword>
<dbReference type="GO" id="GO:0004930">
    <property type="term" value="F:G protein-coupled receptor activity"/>
    <property type="evidence" value="ECO:0007669"/>
    <property type="project" value="UniProtKB-KW"/>
</dbReference>
<keyword evidence="7" id="KW-0675">Receptor</keyword>
<evidence type="ECO:0000256" key="6">
    <source>
        <dbReference type="ARBA" id="ARBA00023136"/>
    </source>
</evidence>
<reference evidence="12" key="2">
    <citation type="submission" date="2025-09" db="UniProtKB">
        <authorList>
            <consortium name="Ensembl"/>
        </authorList>
    </citation>
    <scope>IDENTIFICATION</scope>
</reference>
<dbReference type="SUPFAM" id="SSF81321">
    <property type="entry name" value="Family A G protein-coupled receptor-like"/>
    <property type="match status" value="1"/>
</dbReference>
<evidence type="ECO:0000259" key="11">
    <source>
        <dbReference type="PROSITE" id="PS50262"/>
    </source>
</evidence>
<proteinExistence type="predicted"/>
<feature type="domain" description="G-protein coupled receptors family 1 profile" evidence="11">
    <location>
        <begin position="41"/>
        <end position="105"/>
    </location>
</feature>
<dbReference type="Pfam" id="PF13853">
    <property type="entry name" value="7tm_4"/>
    <property type="match status" value="1"/>
</dbReference>
<dbReference type="PROSITE" id="PS50262">
    <property type="entry name" value="G_PROTEIN_RECEP_F1_2"/>
    <property type="match status" value="1"/>
</dbReference>
<evidence type="ECO:0000256" key="2">
    <source>
        <dbReference type="ARBA" id="ARBA00004141"/>
    </source>
</evidence>
<evidence type="ECO:0000256" key="7">
    <source>
        <dbReference type="ARBA" id="ARBA00023170"/>
    </source>
</evidence>